<dbReference type="AlphaFoldDB" id="A0AAV5W8M9"/>
<reference evidence="2" key="1">
    <citation type="submission" date="2023-10" db="EMBL/GenBank/DDBJ databases">
        <title>Genome assembly of Pristionchus species.</title>
        <authorList>
            <person name="Yoshida K."/>
            <person name="Sommer R.J."/>
        </authorList>
    </citation>
    <scope>NUCLEOTIDE SEQUENCE</scope>
    <source>
        <strain evidence="2">RS5133</strain>
    </source>
</reference>
<feature type="signal peptide" evidence="1">
    <location>
        <begin position="1"/>
        <end position="18"/>
    </location>
</feature>
<keyword evidence="3" id="KW-1185">Reference proteome</keyword>
<comment type="caution">
    <text evidence="2">The sequence shown here is derived from an EMBL/GenBank/DDBJ whole genome shotgun (WGS) entry which is preliminary data.</text>
</comment>
<name>A0AAV5W8M9_9BILA</name>
<gene>
    <name evidence="2" type="ORF">PFISCL1PPCAC_19382</name>
</gene>
<dbReference type="EMBL" id="BTSY01000005">
    <property type="protein sequence ID" value="GMT28085.1"/>
    <property type="molecule type" value="Genomic_DNA"/>
</dbReference>
<protein>
    <submittedName>
        <fullName evidence="2">Uncharacterized protein</fullName>
    </submittedName>
</protein>
<proteinExistence type="predicted"/>
<organism evidence="2 3">
    <name type="scientific">Pristionchus fissidentatus</name>
    <dbReference type="NCBI Taxonomy" id="1538716"/>
    <lineage>
        <taxon>Eukaryota</taxon>
        <taxon>Metazoa</taxon>
        <taxon>Ecdysozoa</taxon>
        <taxon>Nematoda</taxon>
        <taxon>Chromadorea</taxon>
        <taxon>Rhabditida</taxon>
        <taxon>Rhabditina</taxon>
        <taxon>Diplogasteromorpha</taxon>
        <taxon>Diplogasteroidea</taxon>
        <taxon>Neodiplogasteridae</taxon>
        <taxon>Pristionchus</taxon>
    </lineage>
</organism>
<keyword evidence="1" id="KW-0732">Signal</keyword>
<evidence type="ECO:0000256" key="1">
    <source>
        <dbReference type="SAM" id="SignalP"/>
    </source>
</evidence>
<sequence>MISRAILLLSISFSVSVALKCLQCDRNEGWFDQEMNKKRTEICNLGLMEPTLCTNKTHTHCIVDSFRSGENARVVTSRKCGTAADETGCTMYNTKTTGDDQKRKLRHLITTDGSSKKPARRTIASYVEVCSLSCPEGACINSSSSLSLALLLILTIYRTL</sequence>
<accession>A0AAV5W8M9</accession>
<evidence type="ECO:0000313" key="2">
    <source>
        <dbReference type="EMBL" id="GMT28085.1"/>
    </source>
</evidence>
<dbReference type="Proteomes" id="UP001432322">
    <property type="component" value="Unassembled WGS sequence"/>
</dbReference>
<evidence type="ECO:0000313" key="3">
    <source>
        <dbReference type="Proteomes" id="UP001432322"/>
    </source>
</evidence>
<feature type="chain" id="PRO_5044011600" evidence="1">
    <location>
        <begin position="19"/>
        <end position="160"/>
    </location>
</feature>